<dbReference type="Pfam" id="PF01597">
    <property type="entry name" value="GCV_H"/>
    <property type="match status" value="1"/>
</dbReference>
<protein>
    <submittedName>
        <fullName evidence="1">Glycine cleavage H-protein</fullName>
    </submittedName>
</protein>
<gene>
    <name evidence="1" type="ORF">SAMN05444414_14213</name>
</gene>
<dbReference type="InterPro" id="IPR033753">
    <property type="entry name" value="GCV_H/Fam206"/>
</dbReference>
<evidence type="ECO:0000313" key="1">
    <source>
        <dbReference type="EMBL" id="SHL79577.1"/>
    </source>
</evidence>
<dbReference type="Proteomes" id="UP000184191">
    <property type="component" value="Unassembled WGS sequence"/>
</dbReference>
<dbReference type="STRING" id="1054996.SAMN05444414_14213"/>
<dbReference type="OrthoDB" id="7867763at2"/>
<sequence>MLNGQEYLTTTGERVLISGDVAHVGAGDAIQDYTGKLLSVHVIKPVGELVRRGDTVIVAEGEDGAVELYAPCDGTVVWISAAPERAPRWLVKLRIAPA</sequence>
<dbReference type="EMBL" id="FRBN01000042">
    <property type="protein sequence ID" value="SHL79577.1"/>
    <property type="molecule type" value="Genomic_DNA"/>
</dbReference>
<keyword evidence="2" id="KW-1185">Reference proteome</keyword>
<dbReference type="AlphaFoldDB" id="A0A1M7DJL2"/>
<proteinExistence type="predicted"/>
<organism evidence="1 2">
    <name type="scientific">Roseovarius marisflavi</name>
    <dbReference type="NCBI Taxonomy" id="1054996"/>
    <lineage>
        <taxon>Bacteria</taxon>
        <taxon>Pseudomonadati</taxon>
        <taxon>Pseudomonadota</taxon>
        <taxon>Alphaproteobacteria</taxon>
        <taxon>Rhodobacterales</taxon>
        <taxon>Roseobacteraceae</taxon>
        <taxon>Roseovarius</taxon>
    </lineage>
</organism>
<dbReference type="Gene3D" id="2.40.50.100">
    <property type="match status" value="1"/>
</dbReference>
<evidence type="ECO:0000313" key="2">
    <source>
        <dbReference type="Proteomes" id="UP000184191"/>
    </source>
</evidence>
<accession>A0A1M7DJL2</accession>
<dbReference type="RefSeq" id="WP_073200844.1">
    <property type="nucleotide sequence ID" value="NZ_FRBN01000042.1"/>
</dbReference>
<reference evidence="2" key="1">
    <citation type="submission" date="2016-11" db="EMBL/GenBank/DDBJ databases">
        <authorList>
            <person name="Varghese N."/>
            <person name="Submissions S."/>
        </authorList>
    </citation>
    <scope>NUCLEOTIDE SEQUENCE [LARGE SCALE GENOMIC DNA]</scope>
    <source>
        <strain evidence="2">DSM 29327</strain>
    </source>
</reference>
<dbReference type="InterPro" id="IPR011053">
    <property type="entry name" value="Single_hybrid_motif"/>
</dbReference>
<dbReference type="SUPFAM" id="SSF51230">
    <property type="entry name" value="Single hybrid motif"/>
    <property type="match status" value="1"/>
</dbReference>
<name>A0A1M7DJL2_9RHOB</name>